<name>A0A177N6Q5_9GAMM</name>
<feature type="signal peptide" evidence="1">
    <location>
        <begin position="1"/>
        <end position="23"/>
    </location>
</feature>
<gene>
    <name evidence="3" type="ORF">A1359_12060</name>
</gene>
<sequence>MKSHYATLAAGLLLGLNASNSQAALIDRGGGLLYDTVLNVTWLQDANYAKTNGYSTTGRLSWQDAMQWADNLQVGGFDDWRLATITDTGSPGCNFAYGGTDCGHNTQTTTSELSYMFYVNLGLKSIYDSQGNFQADFGIANGNLAVDQADVGLVKNLRAYNYWSGSPYAPDLDKAWQFNTTFGIQGHNPKTELQYVWAVRDGDVAAVPIPSAVWLFGSALLSALYSERRRTATILPT</sequence>
<dbReference type="Pfam" id="PF07603">
    <property type="entry name" value="Lcl_C"/>
    <property type="match status" value="1"/>
</dbReference>
<organism evidence="3 4">
    <name type="scientific">Methylomonas lenta</name>
    <dbReference type="NCBI Taxonomy" id="980561"/>
    <lineage>
        <taxon>Bacteria</taxon>
        <taxon>Pseudomonadati</taxon>
        <taxon>Pseudomonadota</taxon>
        <taxon>Gammaproteobacteria</taxon>
        <taxon>Methylococcales</taxon>
        <taxon>Methylococcaceae</taxon>
        <taxon>Methylomonas</taxon>
    </lineage>
</organism>
<evidence type="ECO:0000313" key="3">
    <source>
        <dbReference type="EMBL" id="OAI13667.1"/>
    </source>
</evidence>
<proteinExistence type="predicted"/>
<comment type="caution">
    <text evidence="3">The sequence shown here is derived from an EMBL/GenBank/DDBJ whole genome shotgun (WGS) entry which is preliminary data.</text>
</comment>
<evidence type="ECO:0000256" key="1">
    <source>
        <dbReference type="SAM" id="SignalP"/>
    </source>
</evidence>
<feature type="domain" description="Lcl C-terminal" evidence="2">
    <location>
        <begin position="33"/>
        <end position="200"/>
    </location>
</feature>
<keyword evidence="4" id="KW-1185">Reference proteome</keyword>
<accession>A0A177N6Q5</accession>
<dbReference type="Proteomes" id="UP000078476">
    <property type="component" value="Unassembled WGS sequence"/>
</dbReference>
<dbReference type="EMBL" id="LUUI01000117">
    <property type="protein sequence ID" value="OAI13667.1"/>
    <property type="molecule type" value="Genomic_DNA"/>
</dbReference>
<reference evidence="3 4" key="1">
    <citation type="submission" date="2016-03" db="EMBL/GenBank/DDBJ databases">
        <authorList>
            <person name="Ploux O."/>
        </authorList>
    </citation>
    <scope>NUCLEOTIDE SEQUENCE [LARGE SCALE GENOMIC DNA]</scope>
    <source>
        <strain evidence="3 4">R-45370</strain>
    </source>
</reference>
<keyword evidence="1" id="KW-0732">Signal</keyword>
<dbReference type="STRING" id="980561.A1359_12060"/>
<evidence type="ECO:0000313" key="4">
    <source>
        <dbReference type="Proteomes" id="UP000078476"/>
    </source>
</evidence>
<protein>
    <recommendedName>
        <fullName evidence="2">Lcl C-terminal domain-containing protein</fullName>
    </recommendedName>
</protein>
<dbReference type="OrthoDB" id="8537107at2"/>
<dbReference type="InterPro" id="IPR011460">
    <property type="entry name" value="Lcl_C"/>
</dbReference>
<dbReference type="RefSeq" id="WP_066984157.1">
    <property type="nucleotide sequence ID" value="NZ_LUUI01000117.1"/>
</dbReference>
<feature type="chain" id="PRO_5008068824" description="Lcl C-terminal domain-containing protein" evidence="1">
    <location>
        <begin position="24"/>
        <end position="237"/>
    </location>
</feature>
<dbReference type="AlphaFoldDB" id="A0A177N6Q5"/>
<evidence type="ECO:0000259" key="2">
    <source>
        <dbReference type="Pfam" id="PF07603"/>
    </source>
</evidence>